<comment type="cofactor">
    <cofactor evidence="1">
        <name>heme</name>
        <dbReference type="ChEBI" id="CHEBI:30413"/>
    </cofactor>
</comment>
<evidence type="ECO:0000256" key="6">
    <source>
        <dbReference type="ARBA" id="ARBA00023033"/>
    </source>
</evidence>
<dbReference type="PANTHER" id="PTHR24304">
    <property type="entry name" value="CYTOCHROME P450 FAMILY 7"/>
    <property type="match status" value="1"/>
</dbReference>
<dbReference type="InterPro" id="IPR036396">
    <property type="entry name" value="Cyt_P450_sf"/>
</dbReference>
<dbReference type="AlphaFoldDB" id="A0AAX6M9Y8"/>
<dbReference type="InterPro" id="IPR002403">
    <property type="entry name" value="Cyt_P450_E_grp-IV"/>
</dbReference>
<dbReference type="InterPro" id="IPR001128">
    <property type="entry name" value="Cyt_P450"/>
</dbReference>
<keyword evidence="8" id="KW-0812">Transmembrane</keyword>
<keyword evidence="10" id="KW-1185">Reference proteome</keyword>
<keyword evidence="6" id="KW-0560">Oxidoreductase</keyword>
<keyword evidence="5" id="KW-0408">Iron</keyword>
<dbReference type="SUPFAM" id="SSF48264">
    <property type="entry name" value="Cytochrome P450"/>
    <property type="match status" value="1"/>
</dbReference>
<keyword evidence="6" id="KW-0503">Monooxygenase</keyword>
<evidence type="ECO:0000256" key="3">
    <source>
        <dbReference type="ARBA" id="ARBA00022617"/>
    </source>
</evidence>
<evidence type="ECO:0000313" key="10">
    <source>
        <dbReference type="Proteomes" id="UP001369815"/>
    </source>
</evidence>
<dbReference type="GO" id="GO:0016705">
    <property type="term" value="F:oxidoreductase activity, acting on paired donors, with incorporation or reduction of molecular oxygen"/>
    <property type="evidence" value="ECO:0007669"/>
    <property type="project" value="InterPro"/>
</dbReference>
<feature type="region of interest" description="Disordered" evidence="7">
    <location>
        <begin position="498"/>
        <end position="518"/>
    </location>
</feature>
<dbReference type="Gene3D" id="1.10.630.10">
    <property type="entry name" value="Cytochrome P450"/>
    <property type="match status" value="1"/>
</dbReference>
<proteinExistence type="inferred from homology"/>
<dbReference type="GO" id="GO:0008395">
    <property type="term" value="F:steroid hydroxylase activity"/>
    <property type="evidence" value="ECO:0007669"/>
    <property type="project" value="TreeGrafter"/>
</dbReference>
<dbReference type="PRINTS" id="PR00465">
    <property type="entry name" value="EP450IV"/>
</dbReference>
<dbReference type="Proteomes" id="UP001369815">
    <property type="component" value="Unassembled WGS sequence"/>
</dbReference>
<organism evidence="9 10">
    <name type="scientific">Daldinia eschscholtzii</name>
    <dbReference type="NCBI Taxonomy" id="292717"/>
    <lineage>
        <taxon>Eukaryota</taxon>
        <taxon>Fungi</taxon>
        <taxon>Dikarya</taxon>
        <taxon>Ascomycota</taxon>
        <taxon>Pezizomycotina</taxon>
        <taxon>Sordariomycetes</taxon>
        <taxon>Xylariomycetidae</taxon>
        <taxon>Xylariales</taxon>
        <taxon>Hypoxylaceae</taxon>
        <taxon>Daldinia</taxon>
    </lineage>
</organism>
<dbReference type="GO" id="GO:0020037">
    <property type="term" value="F:heme binding"/>
    <property type="evidence" value="ECO:0007669"/>
    <property type="project" value="InterPro"/>
</dbReference>
<dbReference type="PANTHER" id="PTHR24304:SF2">
    <property type="entry name" value="24-HYDROXYCHOLESTEROL 7-ALPHA-HYDROXYLASE"/>
    <property type="match status" value="1"/>
</dbReference>
<feature type="transmembrane region" description="Helical" evidence="8">
    <location>
        <begin position="15"/>
        <end position="36"/>
    </location>
</feature>
<accession>A0AAX6M9Y8</accession>
<comment type="caution">
    <text evidence="9">The sequence shown here is derived from an EMBL/GenBank/DDBJ whole genome shotgun (WGS) entry which is preliminary data.</text>
</comment>
<dbReference type="InterPro" id="IPR050529">
    <property type="entry name" value="CYP450_sterol_14alpha_dmase"/>
</dbReference>
<keyword evidence="8" id="KW-1133">Transmembrane helix</keyword>
<gene>
    <name evidence="9" type="ORF">Daesc_009367</name>
</gene>
<protein>
    <recommendedName>
        <fullName evidence="11">Cytochrome P450</fullName>
    </recommendedName>
</protein>
<evidence type="ECO:0000256" key="5">
    <source>
        <dbReference type="ARBA" id="ARBA00023004"/>
    </source>
</evidence>
<keyword evidence="8" id="KW-0472">Membrane</keyword>
<keyword evidence="3" id="KW-0349">Heme</keyword>
<evidence type="ECO:0000256" key="2">
    <source>
        <dbReference type="ARBA" id="ARBA00010617"/>
    </source>
</evidence>
<evidence type="ECO:0000256" key="8">
    <source>
        <dbReference type="SAM" id="Phobius"/>
    </source>
</evidence>
<evidence type="ECO:0000313" key="9">
    <source>
        <dbReference type="EMBL" id="KAK6949293.1"/>
    </source>
</evidence>
<dbReference type="Pfam" id="PF00067">
    <property type="entry name" value="p450"/>
    <property type="match status" value="1"/>
</dbReference>
<dbReference type="EMBL" id="JBANMG010000009">
    <property type="protein sequence ID" value="KAK6949293.1"/>
    <property type="molecule type" value="Genomic_DNA"/>
</dbReference>
<evidence type="ECO:0008006" key="11">
    <source>
        <dbReference type="Google" id="ProtNLM"/>
    </source>
</evidence>
<dbReference type="GO" id="GO:0005506">
    <property type="term" value="F:iron ion binding"/>
    <property type="evidence" value="ECO:0007669"/>
    <property type="project" value="InterPro"/>
</dbReference>
<evidence type="ECO:0000256" key="7">
    <source>
        <dbReference type="SAM" id="MobiDB-lite"/>
    </source>
</evidence>
<sequence>MDWISSLALPTHLTTGVWVFAASFTLLLAVMVVSSLEGNDARRPPRLRETIPYISNIWIYMTNKKKFLEGISQALLDSPVVQCQLGPVKVYFVTGKDSVSTVLRQSSINLISEPWMLLILKNVAGYTEADLAKLQRDKSGIGKVPINSDGFTPPEKRIWHLKHQVHNDYLAAPQHTEALAVSFQDFFSEALEAFPIGEWTQVSIFKLVRNEMATASVCSVVGKRILACNPAFIDLLWEYDSYAESLAFGLPRWLNKKGVKVREDIRSMCLKWYAEVDQCLSKGESNKAEELDNAFGSQLSRKLCEWAKLFGFSNESIAGVYMFLFLGLNTNTIPICTWALMETIGDADLFHAARAEVLQALVAHPVSGKRTFDIQKLASLPLIQSIYTESLRLHLSLNLTRAATEDITIAGFTLPKGCIVQAPTQISHYEEAVWGTKDHPASEFWAYRHLKSSKDSDEKAQLGTKLEYSISGRMGSFFPYAMIITRFDVDFIEWTEMDGSPSKRPAQNDPRYAGAGAVPPDREMKIRWKRLW</sequence>
<name>A0AAX6M9Y8_9PEZI</name>
<comment type="similarity">
    <text evidence="2">Belongs to the cytochrome P450 family.</text>
</comment>
<evidence type="ECO:0000256" key="4">
    <source>
        <dbReference type="ARBA" id="ARBA00022723"/>
    </source>
</evidence>
<keyword evidence="4" id="KW-0479">Metal-binding</keyword>
<reference evidence="9 10" key="1">
    <citation type="journal article" date="2024" name="Front Chem Biol">
        <title>Unveiling the potential of Daldinia eschscholtzii MFLUCC 19-0629 through bioactivity and bioinformatics studies for enhanced sustainable agriculture production.</title>
        <authorList>
            <person name="Brooks S."/>
            <person name="Weaver J.A."/>
            <person name="Klomchit A."/>
            <person name="Alharthi S.A."/>
            <person name="Onlamun T."/>
            <person name="Nurani R."/>
            <person name="Vong T.K."/>
            <person name="Alberti F."/>
            <person name="Greco C."/>
        </authorList>
    </citation>
    <scope>NUCLEOTIDE SEQUENCE [LARGE SCALE GENOMIC DNA]</scope>
    <source>
        <strain evidence="9">MFLUCC 19-0629</strain>
    </source>
</reference>
<evidence type="ECO:0000256" key="1">
    <source>
        <dbReference type="ARBA" id="ARBA00001971"/>
    </source>
</evidence>